<dbReference type="Pfam" id="PF07714">
    <property type="entry name" value="PK_Tyr_Ser-Thr"/>
    <property type="match status" value="1"/>
</dbReference>
<dbReference type="SUPFAM" id="SSF56112">
    <property type="entry name" value="Protein kinase-like (PK-like)"/>
    <property type="match status" value="1"/>
</dbReference>
<dbReference type="GO" id="GO:0005524">
    <property type="term" value="F:ATP binding"/>
    <property type="evidence" value="ECO:0007669"/>
    <property type="project" value="InterPro"/>
</dbReference>
<dbReference type="AlphaFoldDB" id="A0A1V9ZF19"/>
<dbReference type="GO" id="GO:0004674">
    <property type="term" value="F:protein serine/threonine kinase activity"/>
    <property type="evidence" value="ECO:0007669"/>
    <property type="project" value="TreeGrafter"/>
</dbReference>
<dbReference type="STRING" id="1202772.A0A1V9ZF19"/>
<feature type="transmembrane region" description="Helical" evidence="2">
    <location>
        <begin position="288"/>
        <end position="308"/>
    </location>
</feature>
<evidence type="ECO:0000256" key="1">
    <source>
        <dbReference type="SAM" id="MobiDB-lite"/>
    </source>
</evidence>
<feature type="region of interest" description="Disordered" evidence="1">
    <location>
        <begin position="217"/>
        <end position="283"/>
    </location>
</feature>
<dbReference type="InterPro" id="IPR011009">
    <property type="entry name" value="Kinase-like_dom_sf"/>
</dbReference>
<name>A0A1V9ZF19_ACHHY</name>
<proteinExistence type="predicted"/>
<evidence type="ECO:0000259" key="3">
    <source>
        <dbReference type="PROSITE" id="PS50011"/>
    </source>
</evidence>
<keyword evidence="2" id="KW-1133">Transmembrane helix</keyword>
<evidence type="ECO:0000313" key="5">
    <source>
        <dbReference type="Proteomes" id="UP000243579"/>
    </source>
</evidence>
<dbReference type="OrthoDB" id="4062651at2759"/>
<keyword evidence="5" id="KW-1185">Reference proteome</keyword>
<sequence length="663" mass="71475">MLQSAFFNCQAAKAACASPDVAQFLQRCGQFDRIGYDETAGSACCYAADAAAVRQCLYFRTERSPLEAYRINLFYDPSQGSAKPKVSLANWHQYQHITWVDIAGVSVDPISPSTFTYTSMQKLSVIDADLMAIETPPIASLNVIDLHGNALTSFPSYLFGSNYATIQQLDVTGNNFASTVAVDASTCSKLSAAVGSQHVTGPAITCSCGGQSATCSVGPPQTTAAPTTTAPPTTSPVQARSMPPPTSAAAPQTTPSPPSLRASASPAPSTAATAKAGDSDGKSDSGTILISTMIVVCVVLAALALFLYRRRKRMHAALVMTGSRTLSSPQGTSFTRPLLLTGAPRSLKHIDSLSSHLSAERELKASVRSRMPITHHVDKIPILQPGDCRITHPIGNAIFAGQYRGEAIVLRRVDARIVSEEDVAGFVSDVNVLAPLVHPQLVALHGIVRLGDYEVGAVAEFMHCGSLPHILLNPEVELTWPDQLRMCFQVASGLAYVHSQAEFTRTATLTSRSVLVNNQLTCKLNIFEYMRHFQQHEGVYRTFGDGTIAWEAPEVLLHDCPRGGTADVYSLGVVLGEIVSRTRPYQRLIDAKGYVATDVAILDRDVRSTELPFSEDPEFESCPKAFRALVHSCLQRDVLKRPLAVAVAEELRRELLALQKNFG</sequence>
<dbReference type="Gene3D" id="1.10.510.10">
    <property type="entry name" value="Transferase(Phosphotransferase) domain 1"/>
    <property type="match status" value="1"/>
</dbReference>
<keyword evidence="4" id="KW-0808">Transferase</keyword>
<organism evidence="4 5">
    <name type="scientific">Achlya hypogyna</name>
    <name type="common">Oomycete</name>
    <name type="synonym">Protoachlya hypogyna</name>
    <dbReference type="NCBI Taxonomy" id="1202772"/>
    <lineage>
        <taxon>Eukaryota</taxon>
        <taxon>Sar</taxon>
        <taxon>Stramenopiles</taxon>
        <taxon>Oomycota</taxon>
        <taxon>Saprolegniomycetes</taxon>
        <taxon>Saprolegniales</taxon>
        <taxon>Achlyaceae</taxon>
        <taxon>Achlya</taxon>
    </lineage>
</organism>
<keyword evidence="2" id="KW-0472">Membrane</keyword>
<evidence type="ECO:0000313" key="4">
    <source>
        <dbReference type="EMBL" id="OQR96605.1"/>
    </source>
</evidence>
<feature type="compositionally biased region" description="Low complexity" evidence="1">
    <location>
        <begin position="247"/>
        <end position="276"/>
    </location>
</feature>
<evidence type="ECO:0000256" key="2">
    <source>
        <dbReference type="SAM" id="Phobius"/>
    </source>
</evidence>
<dbReference type="InterPro" id="IPR051681">
    <property type="entry name" value="Ser/Thr_Kinases-Pseudokinases"/>
</dbReference>
<dbReference type="SUPFAM" id="SSF52058">
    <property type="entry name" value="L domain-like"/>
    <property type="match status" value="1"/>
</dbReference>
<dbReference type="Proteomes" id="UP000243579">
    <property type="component" value="Unassembled WGS sequence"/>
</dbReference>
<protein>
    <submittedName>
        <fullName evidence="4">Protein kinase</fullName>
    </submittedName>
</protein>
<dbReference type="InterPro" id="IPR032675">
    <property type="entry name" value="LRR_dom_sf"/>
</dbReference>
<accession>A0A1V9ZF19</accession>
<reference evidence="4 5" key="1">
    <citation type="journal article" date="2014" name="Genome Biol. Evol.">
        <title>The secreted proteins of Achlya hypogyna and Thraustotheca clavata identify the ancestral oomycete secretome and reveal gene acquisitions by horizontal gene transfer.</title>
        <authorList>
            <person name="Misner I."/>
            <person name="Blouin N."/>
            <person name="Leonard G."/>
            <person name="Richards T.A."/>
            <person name="Lane C.E."/>
        </authorList>
    </citation>
    <scope>NUCLEOTIDE SEQUENCE [LARGE SCALE GENOMIC DNA]</scope>
    <source>
        <strain evidence="4 5">ATCC 48635</strain>
    </source>
</reference>
<dbReference type="Gene3D" id="3.80.10.10">
    <property type="entry name" value="Ribonuclease Inhibitor"/>
    <property type="match status" value="1"/>
</dbReference>
<dbReference type="InterPro" id="IPR000719">
    <property type="entry name" value="Prot_kinase_dom"/>
</dbReference>
<dbReference type="InterPro" id="IPR001245">
    <property type="entry name" value="Ser-Thr/Tyr_kinase_cat_dom"/>
</dbReference>
<keyword evidence="4" id="KW-0418">Kinase</keyword>
<gene>
    <name evidence="4" type="ORF">ACHHYP_14629</name>
</gene>
<dbReference type="EMBL" id="JNBR01000138">
    <property type="protein sequence ID" value="OQR96605.1"/>
    <property type="molecule type" value="Genomic_DNA"/>
</dbReference>
<dbReference type="PANTHER" id="PTHR44329">
    <property type="entry name" value="SERINE/THREONINE-PROTEIN KINASE TNNI3K-RELATED"/>
    <property type="match status" value="1"/>
</dbReference>
<comment type="caution">
    <text evidence="4">The sequence shown here is derived from an EMBL/GenBank/DDBJ whole genome shotgun (WGS) entry which is preliminary data.</text>
</comment>
<feature type="compositionally biased region" description="Low complexity" evidence="1">
    <location>
        <begin position="219"/>
        <end position="232"/>
    </location>
</feature>
<dbReference type="PROSITE" id="PS50011">
    <property type="entry name" value="PROTEIN_KINASE_DOM"/>
    <property type="match status" value="1"/>
</dbReference>
<dbReference type="PANTHER" id="PTHR44329:SF214">
    <property type="entry name" value="PROTEIN KINASE DOMAIN-CONTAINING PROTEIN"/>
    <property type="match status" value="1"/>
</dbReference>
<feature type="domain" description="Protein kinase" evidence="3">
    <location>
        <begin position="388"/>
        <end position="656"/>
    </location>
</feature>
<keyword evidence="2" id="KW-0812">Transmembrane</keyword>